<gene>
    <name evidence="2" type="ORF">RFI_08069</name>
</gene>
<evidence type="ECO:0000313" key="2">
    <source>
        <dbReference type="EMBL" id="ETO29057.1"/>
    </source>
</evidence>
<evidence type="ECO:0000313" key="3">
    <source>
        <dbReference type="Proteomes" id="UP000023152"/>
    </source>
</evidence>
<comment type="caution">
    <text evidence="2">The sequence shown here is derived from an EMBL/GenBank/DDBJ whole genome shotgun (WGS) entry which is preliminary data.</text>
</comment>
<organism evidence="2 3">
    <name type="scientific">Reticulomyxa filosa</name>
    <dbReference type="NCBI Taxonomy" id="46433"/>
    <lineage>
        <taxon>Eukaryota</taxon>
        <taxon>Sar</taxon>
        <taxon>Rhizaria</taxon>
        <taxon>Retaria</taxon>
        <taxon>Foraminifera</taxon>
        <taxon>Monothalamids</taxon>
        <taxon>Reticulomyxidae</taxon>
        <taxon>Reticulomyxa</taxon>
    </lineage>
</organism>
<dbReference type="EMBL" id="ASPP01006284">
    <property type="protein sequence ID" value="ETO29057.1"/>
    <property type="molecule type" value="Genomic_DNA"/>
</dbReference>
<evidence type="ECO:0000256" key="1">
    <source>
        <dbReference type="SAM" id="MobiDB-lite"/>
    </source>
</evidence>
<dbReference type="AlphaFoldDB" id="X6NUW4"/>
<reference evidence="2 3" key="1">
    <citation type="journal article" date="2013" name="Curr. Biol.">
        <title>The Genome of the Foraminiferan Reticulomyxa filosa.</title>
        <authorList>
            <person name="Glockner G."/>
            <person name="Hulsmann N."/>
            <person name="Schleicher M."/>
            <person name="Noegel A.A."/>
            <person name="Eichinger L."/>
            <person name="Gallinger C."/>
            <person name="Pawlowski J."/>
            <person name="Sierra R."/>
            <person name="Euteneuer U."/>
            <person name="Pillet L."/>
            <person name="Moustafa A."/>
            <person name="Platzer M."/>
            <person name="Groth M."/>
            <person name="Szafranski K."/>
            <person name="Schliwa M."/>
        </authorList>
    </citation>
    <scope>NUCLEOTIDE SEQUENCE [LARGE SCALE GENOMIC DNA]</scope>
</reference>
<dbReference type="Proteomes" id="UP000023152">
    <property type="component" value="Unassembled WGS sequence"/>
</dbReference>
<accession>X6NUW4</accession>
<feature type="region of interest" description="Disordered" evidence="1">
    <location>
        <begin position="79"/>
        <end position="100"/>
    </location>
</feature>
<name>X6NUW4_RETFI</name>
<keyword evidence="3" id="KW-1185">Reference proteome</keyword>
<sequence>MYIYIYINICKYTIYLSQSLSSSLCSSKRIQIYIITWRTLDLNMLHDKLVETVRNQLHYSRERESTFNVSSVRTNSINASLPTKLPTDRSSSTYSTQKDRNNPAKDFLKVMRRSITIFVGGILFRRTLLLIPLDALINVFCISLFYQFMTPVYTKCCDGLERVCCTLCATDEGPMLRELLCRDYCCCSCYSQSHEDTQQVQAQMQKYHTNNAISTKPENTTKNAIQEETSLDLEVSQASQLKDNITDHMPPIIEIAPMETLQQRSIPGKEKKTAHENVNNQSKGKNPFITNIELFGHDSNDEKEHVDEKNPVQTVIGDSSPHVDDVTLDKQLSHSSKSNKEMDITNLELAEDMDRFLSTPL</sequence>
<proteinExistence type="predicted"/>
<protein>
    <submittedName>
        <fullName evidence="2">Uncharacterized protein</fullName>
    </submittedName>
</protein>